<evidence type="ECO:0000256" key="1">
    <source>
        <dbReference type="ARBA" id="ARBA00022723"/>
    </source>
</evidence>
<reference evidence="6" key="2">
    <citation type="submission" date="2023-02" db="EMBL/GenBank/DDBJ databases">
        <authorList>
            <consortium name="DOE Joint Genome Institute"/>
            <person name="Mondo S.J."/>
            <person name="Chang Y."/>
            <person name="Wang Y."/>
            <person name="Ahrendt S."/>
            <person name="Andreopoulos W."/>
            <person name="Barry K."/>
            <person name="Beard J."/>
            <person name="Benny G.L."/>
            <person name="Blankenship S."/>
            <person name="Bonito G."/>
            <person name="Cuomo C."/>
            <person name="Desiro A."/>
            <person name="Gervers K.A."/>
            <person name="Hundley H."/>
            <person name="Kuo A."/>
            <person name="LaButti K."/>
            <person name="Lang B.F."/>
            <person name="Lipzen A."/>
            <person name="O'Donnell K."/>
            <person name="Pangilinan J."/>
            <person name="Reynolds N."/>
            <person name="Sandor L."/>
            <person name="Smith M.W."/>
            <person name="Tsang A."/>
            <person name="Grigoriev I.V."/>
            <person name="Stajich J.E."/>
            <person name="Spatafora J.W."/>
        </authorList>
    </citation>
    <scope>NUCLEOTIDE SEQUENCE</scope>
    <source>
        <strain evidence="6">RSA 2281</strain>
    </source>
</reference>
<dbReference type="Pfam" id="PF00067">
    <property type="entry name" value="p450"/>
    <property type="match status" value="1"/>
</dbReference>
<keyword evidence="2 5" id="KW-0560">Oxidoreductase</keyword>
<dbReference type="SUPFAM" id="SSF48264">
    <property type="entry name" value="Cytochrome P450"/>
    <property type="match status" value="1"/>
</dbReference>
<dbReference type="InterPro" id="IPR002401">
    <property type="entry name" value="Cyt_P450_E_grp-I"/>
</dbReference>
<organism evidence="6 7">
    <name type="scientific">Phascolomyces articulosus</name>
    <dbReference type="NCBI Taxonomy" id="60185"/>
    <lineage>
        <taxon>Eukaryota</taxon>
        <taxon>Fungi</taxon>
        <taxon>Fungi incertae sedis</taxon>
        <taxon>Mucoromycota</taxon>
        <taxon>Mucoromycotina</taxon>
        <taxon>Mucoromycetes</taxon>
        <taxon>Mucorales</taxon>
        <taxon>Lichtheimiaceae</taxon>
        <taxon>Phascolomyces</taxon>
    </lineage>
</organism>
<name>A0AAD5JZ58_9FUNG</name>
<proteinExistence type="inferred from homology"/>
<evidence type="ECO:0000313" key="7">
    <source>
        <dbReference type="Proteomes" id="UP001209540"/>
    </source>
</evidence>
<evidence type="ECO:0000256" key="3">
    <source>
        <dbReference type="ARBA" id="ARBA00023004"/>
    </source>
</evidence>
<dbReference type="GO" id="GO:0004497">
    <property type="term" value="F:monooxygenase activity"/>
    <property type="evidence" value="ECO:0007669"/>
    <property type="project" value="UniProtKB-KW"/>
</dbReference>
<evidence type="ECO:0000256" key="5">
    <source>
        <dbReference type="RuleBase" id="RU000461"/>
    </source>
</evidence>
<dbReference type="GO" id="GO:0016705">
    <property type="term" value="F:oxidoreductase activity, acting on paired donors, with incorporation or reduction of molecular oxygen"/>
    <property type="evidence" value="ECO:0007669"/>
    <property type="project" value="InterPro"/>
</dbReference>
<dbReference type="PRINTS" id="PR00463">
    <property type="entry name" value="EP450I"/>
</dbReference>
<dbReference type="GO" id="GO:0020037">
    <property type="term" value="F:heme binding"/>
    <property type="evidence" value="ECO:0007669"/>
    <property type="project" value="InterPro"/>
</dbReference>
<dbReference type="InterPro" id="IPR050364">
    <property type="entry name" value="Cytochrome_P450_fung"/>
</dbReference>
<comment type="cofactor">
    <cofactor evidence="4">
        <name>heme</name>
        <dbReference type="ChEBI" id="CHEBI:30413"/>
    </cofactor>
</comment>
<sequence length="543" mass="61504">MSELTFSSLYNNNKLIQQLTLWIREKSPLSDRGNKVAGVAGVVLALFVLRNIWKKRASSDKPIPFIGIPSPKGKRPVVGHLLAIGSDRVQRFHEWHQDFGPIFHIKLGVNDTLVVSDPYITHELLVTHGKFTSNRPDGLFMHDFGSGGVRGIVSAQSHELNWRTVRRIVDNALDPRIIKEEFSPLLHKEADEYADLVSTGENIDPLPYLMRVSLNFILLTTFGVRSTSIDDPLYKKAIYCITKNMSFSDFKHVGGMFIPALKILDPLLGVKREASEHMEKHCIPFYLELVEKALEDDSGYNLAKELNNELNGGKKTGPHNIILPTINDVVVAGTDTTAVTIAWGFLQISTQPEVQKKIQQEIDAFVNKNGRIPYFWERDQVPYMIATQRECFRLRPTTEFGVSHAASQDFEWNGVYIPKDTWIMPNNIEAHLDPAKYPEPEKFRPERFLDTYKTMSASSNGGVQERDHFNFGWGRRVCVGAHLAEVQMFNIWVRILHRCDIVPALDKNGNEIPESLKTVPPLSGPIVASPSPFQIRFVPRNKE</sequence>
<evidence type="ECO:0000313" key="6">
    <source>
        <dbReference type="EMBL" id="KAI9246459.1"/>
    </source>
</evidence>
<evidence type="ECO:0000256" key="2">
    <source>
        <dbReference type="ARBA" id="ARBA00023002"/>
    </source>
</evidence>
<dbReference type="PANTHER" id="PTHR46300">
    <property type="entry name" value="P450, PUTATIVE (EUROFUNG)-RELATED-RELATED"/>
    <property type="match status" value="1"/>
</dbReference>
<keyword evidence="7" id="KW-1185">Reference proteome</keyword>
<protein>
    <submittedName>
        <fullName evidence="6">Cytochrome P450</fullName>
    </submittedName>
</protein>
<dbReference type="GO" id="GO:0005506">
    <property type="term" value="F:iron ion binding"/>
    <property type="evidence" value="ECO:0007669"/>
    <property type="project" value="InterPro"/>
</dbReference>
<accession>A0AAD5JZ58</accession>
<keyword evidence="5" id="KW-0503">Monooxygenase</keyword>
<feature type="binding site" description="axial binding residue" evidence="4">
    <location>
        <position position="478"/>
    </location>
    <ligand>
        <name>heme</name>
        <dbReference type="ChEBI" id="CHEBI:30413"/>
    </ligand>
    <ligandPart>
        <name>Fe</name>
        <dbReference type="ChEBI" id="CHEBI:18248"/>
    </ligandPart>
</feature>
<dbReference type="AlphaFoldDB" id="A0AAD5JZ58"/>
<dbReference type="PANTHER" id="PTHR46300:SF11">
    <property type="entry name" value="OXIDOREDUCTASE, PUTATIVE-RELATED"/>
    <property type="match status" value="1"/>
</dbReference>
<keyword evidence="3 4" id="KW-0408">Iron</keyword>
<dbReference type="InterPro" id="IPR001128">
    <property type="entry name" value="Cyt_P450"/>
</dbReference>
<comment type="caution">
    <text evidence="6">The sequence shown here is derived from an EMBL/GenBank/DDBJ whole genome shotgun (WGS) entry which is preliminary data.</text>
</comment>
<keyword evidence="4 5" id="KW-0349">Heme</keyword>
<gene>
    <name evidence="6" type="ORF">BDA99DRAFT_526907</name>
</gene>
<dbReference type="EMBL" id="JAIXMP010000046">
    <property type="protein sequence ID" value="KAI9246459.1"/>
    <property type="molecule type" value="Genomic_DNA"/>
</dbReference>
<comment type="similarity">
    <text evidence="5">Belongs to the cytochrome P450 family.</text>
</comment>
<dbReference type="InterPro" id="IPR017972">
    <property type="entry name" value="Cyt_P450_CS"/>
</dbReference>
<dbReference type="InterPro" id="IPR036396">
    <property type="entry name" value="Cyt_P450_sf"/>
</dbReference>
<dbReference type="Gene3D" id="1.10.630.10">
    <property type="entry name" value="Cytochrome P450"/>
    <property type="match status" value="1"/>
</dbReference>
<dbReference type="PRINTS" id="PR00385">
    <property type="entry name" value="P450"/>
</dbReference>
<dbReference type="Proteomes" id="UP001209540">
    <property type="component" value="Unassembled WGS sequence"/>
</dbReference>
<reference evidence="6" key="1">
    <citation type="journal article" date="2022" name="IScience">
        <title>Evolution of zygomycete secretomes and the origins of terrestrial fungal ecologies.</title>
        <authorList>
            <person name="Chang Y."/>
            <person name="Wang Y."/>
            <person name="Mondo S."/>
            <person name="Ahrendt S."/>
            <person name="Andreopoulos W."/>
            <person name="Barry K."/>
            <person name="Beard J."/>
            <person name="Benny G.L."/>
            <person name="Blankenship S."/>
            <person name="Bonito G."/>
            <person name="Cuomo C."/>
            <person name="Desiro A."/>
            <person name="Gervers K.A."/>
            <person name="Hundley H."/>
            <person name="Kuo A."/>
            <person name="LaButti K."/>
            <person name="Lang B.F."/>
            <person name="Lipzen A."/>
            <person name="O'Donnell K."/>
            <person name="Pangilinan J."/>
            <person name="Reynolds N."/>
            <person name="Sandor L."/>
            <person name="Smith M.E."/>
            <person name="Tsang A."/>
            <person name="Grigoriev I.V."/>
            <person name="Stajich J.E."/>
            <person name="Spatafora J.W."/>
        </authorList>
    </citation>
    <scope>NUCLEOTIDE SEQUENCE</scope>
    <source>
        <strain evidence="6">RSA 2281</strain>
    </source>
</reference>
<evidence type="ECO:0000256" key="4">
    <source>
        <dbReference type="PIRSR" id="PIRSR602401-1"/>
    </source>
</evidence>
<keyword evidence="1 4" id="KW-0479">Metal-binding</keyword>
<dbReference type="PROSITE" id="PS00086">
    <property type="entry name" value="CYTOCHROME_P450"/>
    <property type="match status" value="1"/>
</dbReference>